<name>D9S8F5_FIBSS</name>
<keyword evidence="2" id="KW-0238">DNA-binding</keyword>
<dbReference type="InterPro" id="IPR016032">
    <property type="entry name" value="Sig_transdc_resp-reg_C-effctor"/>
</dbReference>
<dbReference type="AlphaFoldDB" id="D9S8F5"/>
<dbReference type="PROSITE" id="PS50043">
    <property type="entry name" value="HTH_LUXR_2"/>
    <property type="match status" value="1"/>
</dbReference>
<dbReference type="RefSeq" id="WP_014547200.1">
    <property type="nucleotide sequence ID" value="NC_013410.1"/>
</dbReference>
<protein>
    <submittedName>
        <fullName evidence="5">Transcriptional regulator, LuxR family</fullName>
    </submittedName>
</protein>
<evidence type="ECO:0000256" key="3">
    <source>
        <dbReference type="ARBA" id="ARBA00023163"/>
    </source>
</evidence>
<dbReference type="HOGENOM" id="CLU_607998_0_0_0"/>
<dbReference type="eggNOG" id="COG0457">
    <property type="taxonomic scope" value="Bacteria"/>
</dbReference>
<dbReference type="PANTHER" id="PTHR44688:SF16">
    <property type="entry name" value="DNA-BINDING TRANSCRIPTIONAL ACTIVATOR DEVR_DOSR"/>
    <property type="match status" value="1"/>
</dbReference>
<keyword evidence="3" id="KW-0804">Transcription</keyword>
<dbReference type="Pfam" id="PF00196">
    <property type="entry name" value="GerE"/>
    <property type="match status" value="1"/>
</dbReference>
<keyword evidence="1" id="KW-0805">Transcription regulation</keyword>
<organism evidence="5 6">
    <name type="scientific">Fibrobacter succinogenes (strain ATCC 19169 / S85)</name>
    <dbReference type="NCBI Taxonomy" id="59374"/>
    <lineage>
        <taxon>Bacteria</taxon>
        <taxon>Pseudomonadati</taxon>
        <taxon>Fibrobacterota</taxon>
        <taxon>Fibrobacteria</taxon>
        <taxon>Fibrobacterales</taxon>
        <taxon>Fibrobacteraceae</taxon>
        <taxon>Fibrobacter</taxon>
    </lineage>
</organism>
<dbReference type="PANTHER" id="PTHR44688">
    <property type="entry name" value="DNA-BINDING TRANSCRIPTIONAL ACTIVATOR DEVR_DOSR"/>
    <property type="match status" value="1"/>
</dbReference>
<dbReference type="SUPFAM" id="SSF46894">
    <property type="entry name" value="C-terminal effector domain of the bipartite response regulators"/>
    <property type="match status" value="1"/>
</dbReference>
<evidence type="ECO:0000313" key="6">
    <source>
        <dbReference type="Proteomes" id="UP000000517"/>
    </source>
</evidence>
<dbReference type="InterPro" id="IPR011990">
    <property type="entry name" value="TPR-like_helical_dom_sf"/>
</dbReference>
<dbReference type="InterPro" id="IPR000792">
    <property type="entry name" value="Tscrpt_reg_LuxR_C"/>
</dbReference>
<dbReference type="CDD" id="cd06170">
    <property type="entry name" value="LuxR_C_like"/>
    <property type="match status" value="1"/>
</dbReference>
<evidence type="ECO:0000256" key="1">
    <source>
        <dbReference type="ARBA" id="ARBA00023015"/>
    </source>
</evidence>
<dbReference type="EMBL" id="CP002158">
    <property type="protein sequence ID" value="ADL26680.1"/>
    <property type="molecule type" value="Genomic_DNA"/>
</dbReference>
<accession>D9S8F5</accession>
<reference evidence="6" key="1">
    <citation type="submission" date="2010-08" db="EMBL/GenBank/DDBJ databases">
        <title>Complete sequence of Fibrobacter succinogenes subsp. succinogenes S85.</title>
        <authorList>
            <person name="Durkin A.S."/>
            <person name="Nelson K.E."/>
            <person name="Morrison M."/>
            <person name="Forsberg C.W."/>
            <person name="Wilson D.B."/>
            <person name="Russell J.B."/>
            <person name="Cann I.K.O."/>
            <person name="Mackie R.I."/>
            <person name="White B.A."/>
        </authorList>
    </citation>
    <scope>NUCLEOTIDE SEQUENCE [LARGE SCALE GENOMIC DNA]</scope>
    <source>
        <strain evidence="6">ATCC 19169 / S85</strain>
    </source>
</reference>
<dbReference type="SMART" id="SM00421">
    <property type="entry name" value="HTH_LUXR"/>
    <property type="match status" value="1"/>
</dbReference>
<dbReference type="Proteomes" id="UP000000517">
    <property type="component" value="Chromosome"/>
</dbReference>
<evidence type="ECO:0000256" key="2">
    <source>
        <dbReference type="ARBA" id="ARBA00023125"/>
    </source>
</evidence>
<evidence type="ECO:0000259" key="4">
    <source>
        <dbReference type="PROSITE" id="PS50043"/>
    </source>
</evidence>
<dbReference type="Gene3D" id="1.10.10.10">
    <property type="entry name" value="Winged helix-like DNA-binding domain superfamily/Winged helix DNA-binding domain"/>
    <property type="match status" value="1"/>
</dbReference>
<sequence>MFEQNTKQELTPRQKEILSLLRKGLTNAEICRTLGISANTVKVHLANIYKILEVTNRIEAVSTQEEPNVDIDDIKKDLIIVFNKENDLTATPKAHELYLAVVESFHQYHIFRIIDIPEKGLVPGFIISVSSSRDNEDTLFVSIRQGASNELLWTTSIKVNDEDIILLAQKATMLLFRSLVLATAKMRFNRNSPIPYWWYASMYCNVKLENRHKESFEISKKMLSPLASNDYYNEQVVYILSMAYYIAFLENWGDRQENSALLGELARKAMFNAPYSIYSKMIMAFYNTTIGNKAEAIAYLKQTIEETPLFITARVDLIQIYLLTGEEDKALKLIEECERLIPETANKASVYHARSLILFLQGKYDECKNQANQVLLYTPNAMAVRLIMIACCNKTGELEESAKQIKKLYEYHSSFCRNDLEQLLMGVPPQKKEFIMNSVQNVFRDNTVLT</sequence>
<dbReference type="OrthoDB" id="9807565at2"/>
<dbReference type="Gene3D" id="1.25.40.10">
    <property type="entry name" value="Tetratricopeptide repeat domain"/>
    <property type="match status" value="1"/>
</dbReference>
<dbReference type="GO" id="GO:0003677">
    <property type="term" value="F:DNA binding"/>
    <property type="evidence" value="ECO:0007669"/>
    <property type="project" value="UniProtKB-KW"/>
</dbReference>
<proteinExistence type="predicted"/>
<dbReference type="STRING" id="59374.FSU_3164"/>
<dbReference type="InterPro" id="IPR036388">
    <property type="entry name" value="WH-like_DNA-bd_sf"/>
</dbReference>
<evidence type="ECO:0000313" key="5">
    <source>
        <dbReference type="EMBL" id="ADL26680.1"/>
    </source>
</evidence>
<dbReference type="SUPFAM" id="SSF48452">
    <property type="entry name" value="TPR-like"/>
    <property type="match status" value="1"/>
</dbReference>
<dbReference type="GO" id="GO:0006355">
    <property type="term" value="P:regulation of DNA-templated transcription"/>
    <property type="evidence" value="ECO:0007669"/>
    <property type="project" value="InterPro"/>
</dbReference>
<feature type="domain" description="HTH luxR-type" evidence="4">
    <location>
        <begin position="3"/>
        <end position="68"/>
    </location>
</feature>
<gene>
    <name evidence="5" type="ordered locus">FSU_3164</name>
</gene>
<dbReference type="KEGG" id="fsc:FSU_3164"/>
<dbReference type="PRINTS" id="PR00038">
    <property type="entry name" value="HTHLUXR"/>
</dbReference>